<evidence type="ECO:0000256" key="1">
    <source>
        <dbReference type="SAM" id="Phobius"/>
    </source>
</evidence>
<gene>
    <name evidence="2" type="ORF">MA20_13445</name>
</gene>
<sequence length="112" mass="11914">MAVITLNIVGLLVGLVLIPWIDSKCSALAWSITVFAVIPPLAVLWVESCGVLGLSCSSVGHVLLVPFFIALAGFGGFGTGSLIGVITMDFYRAKRLGRGWHTWKKVGRDDLG</sequence>
<organism evidence="2 3">
    <name type="scientific">Bradyrhizobium japonicum</name>
    <dbReference type="NCBI Taxonomy" id="375"/>
    <lineage>
        <taxon>Bacteria</taxon>
        <taxon>Pseudomonadati</taxon>
        <taxon>Pseudomonadota</taxon>
        <taxon>Alphaproteobacteria</taxon>
        <taxon>Hyphomicrobiales</taxon>
        <taxon>Nitrobacteraceae</taxon>
        <taxon>Bradyrhizobium</taxon>
    </lineage>
</organism>
<proteinExistence type="predicted"/>
<dbReference type="AlphaFoldDB" id="A0A0A3XVK7"/>
<dbReference type="EMBL" id="JRPN01000014">
    <property type="protein sequence ID" value="KGT78425.1"/>
    <property type="molecule type" value="Genomic_DNA"/>
</dbReference>
<keyword evidence="1" id="KW-0472">Membrane</keyword>
<reference evidence="2 3" key="1">
    <citation type="submission" date="2014-09" db="EMBL/GenBank/DDBJ databases">
        <title>Draft genome of Bradyrhizobium japonicum Is-34.</title>
        <authorList>
            <person name="Tsurumaru H."/>
            <person name="Yamakawa T."/>
            <person name="Hashimoto S."/>
            <person name="Okizaki K."/>
            <person name="Kanesaki Y."/>
            <person name="Yoshikawa H."/>
            <person name="Yajima S."/>
        </authorList>
    </citation>
    <scope>NUCLEOTIDE SEQUENCE [LARGE SCALE GENOMIC DNA]</scope>
    <source>
        <strain evidence="2 3">Is-34</strain>
    </source>
</reference>
<feature type="transmembrane region" description="Helical" evidence="1">
    <location>
        <begin position="28"/>
        <end position="46"/>
    </location>
</feature>
<comment type="caution">
    <text evidence="2">The sequence shown here is derived from an EMBL/GenBank/DDBJ whole genome shotgun (WGS) entry which is preliminary data.</text>
</comment>
<keyword evidence="1" id="KW-1133">Transmembrane helix</keyword>
<feature type="transmembrane region" description="Helical" evidence="1">
    <location>
        <begin position="66"/>
        <end position="91"/>
    </location>
</feature>
<dbReference type="Proteomes" id="UP000030377">
    <property type="component" value="Unassembled WGS sequence"/>
</dbReference>
<evidence type="ECO:0000313" key="3">
    <source>
        <dbReference type="Proteomes" id="UP000030377"/>
    </source>
</evidence>
<name>A0A0A3XVK7_BRAJP</name>
<feature type="transmembrane region" description="Helical" evidence="1">
    <location>
        <begin position="6"/>
        <end position="21"/>
    </location>
</feature>
<evidence type="ECO:0000313" key="2">
    <source>
        <dbReference type="EMBL" id="KGT78425.1"/>
    </source>
</evidence>
<protein>
    <submittedName>
        <fullName evidence="2">Uncharacterized protein</fullName>
    </submittedName>
</protein>
<keyword evidence="1" id="KW-0812">Transmembrane</keyword>
<accession>A0A0A3XVK7</accession>